<evidence type="ECO:0000259" key="2">
    <source>
        <dbReference type="Pfam" id="PF07883"/>
    </source>
</evidence>
<keyword evidence="4" id="KW-1185">Reference proteome</keyword>
<dbReference type="InterPro" id="IPR014710">
    <property type="entry name" value="RmlC-like_jellyroll"/>
</dbReference>
<dbReference type="Pfam" id="PF07883">
    <property type="entry name" value="Cupin_2"/>
    <property type="match status" value="1"/>
</dbReference>
<dbReference type="SUPFAM" id="SSF51182">
    <property type="entry name" value="RmlC-like cupins"/>
    <property type="match status" value="1"/>
</dbReference>
<evidence type="ECO:0000259" key="1">
    <source>
        <dbReference type="Pfam" id="PF03102"/>
    </source>
</evidence>
<dbReference type="GO" id="GO:0047444">
    <property type="term" value="F:N-acylneuraminate-9-phosphate synthase activity"/>
    <property type="evidence" value="ECO:0007669"/>
    <property type="project" value="TreeGrafter"/>
</dbReference>
<feature type="domain" description="Cupin type-2" evidence="2">
    <location>
        <begin position="408"/>
        <end position="461"/>
    </location>
</feature>
<dbReference type="Pfam" id="PF03102">
    <property type="entry name" value="NeuB"/>
    <property type="match status" value="1"/>
</dbReference>
<dbReference type="InterPro" id="IPR013785">
    <property type="entry name" value="Aldolase_TIM"/>
</dbReference>
<dbReference type="PANTHER" id="PTHR42966">
    <property type="entry name" value="N-ACETYLNEURAMINATE SYNTHASE"/>
    <property type="match status" value="1"/>
</dbReference>
<dbReference type="KEGG" id="bvo:Pan97_06860"/>
<dbReference type="Proteomes" id="UP000318626">
    <property type="component" value="Chromosome"/>
</dbReference>
<accession>A0A518C385</accession>
<dbReference type="InterPro" id="IPR013096">
    <property type="entry name" value="Cupin_2"/>
</dbReference>
<sequence>MSPFNFNGLFVLDLANNHQGDPEHATNIIRAMGEVARENGVRTALKFQFRHLDTFIHADHLEGSSNRHVDRFLSTRLTNLQFAGLVDQVRANEMITMATPFDEESVDFASDLDIDILKVASCSATDWPLLERIAEANKPVIFSTGGLTMKQIDNLVSFFDHRRVRCAIMHCVSIYPTPKEHLHLNQISALKRRYPDKVIGFSTHEEPDETSPVHIAIGLGAGMLERHVGIETDSIKLNKYSSTPAQVDRWMKAAIEARQICGSLERVPPQPEETDALRSLMRGIYLRRPLAKGQQITRDDVYFAMPLNEGQLTSGQWAEGIVATADLAKDQALLGEYADRPKPDDTQALTSAIHGMKAMLNEAQISLPPTFETEFSHHFGVGNFREVGATLITFVNREYCKKLIIQLPGQRHPAHYHKAKEETFVVLHGKLELVVEGRHYTLYPGDMQLVQQGVWHEFWTDTGVIFEEISSKHGLCDSFYEDKSINSMDADSRKTRVNQWGRYQIRPAKAIRRMAA</sequence>
<dbReference type="SUPFAM" id="SSF51569">
    <property type="entry name" value="Aldolase"/>
    <property type="match status" value="1"/>
</dbReference>
<feature type="domain" description="PseI/NeuA/B-like" evidence="1">
    <location>
        <begin position="35"/>
        <end position="263"/>
    </location>
</feature>
<organism evidence="3 4">
    <name type="scientific">Bremerella volcania</name>
    <dbReference type="NCBI Taxonomy" id="2527984"/>
    <lineage>
        <taxon>Bacteria</taxon>
        <taxon>Pseudomonadati</taxon>
        <taxon>Planctomycetota</taxon>
        <taxon>Planctomycetia</taxon>
        <taxon>Pirellulales</taxon>
        <taxon>Pirellulaceae</taxon>
        <taxon>Bremerella</taxon>
    </lineage>
</organism>
<dbReference type="InterPro" id="IPR013132">
    <property type="entry name" value="PseI/NeuA/B-like_N"/>
</dbReference>
<reference evidence="4" key="1">
    <citation type="submission" date="2019-02" db="EMBL/GenBank/DDBJ databases">
        <title>Deep-cultivation of Planctomycetes and their phenomic and genomic characterization uncovers novel biology.</title>
        <authorList>
            <person name="Wiegand S."/>
            <person name="Jogler M."/>
            <person name="Boedeker C."/>
            <person name="Pinto D."/>
            <person name="Vollmers J."/>
            <person name="Rivas-Marin E."/>
            <person name="Kohn T."/>
            <person name="Peeters S.H."/>
            <person name="Heuer A."/>
            <person name="Rast P."/>
            <person name="Oberbeckmann S."/>
            <person name="Bunk B."/>
            <person name="Jeske O."/>
            <person name="Meyerdierks A."/>
            <person name="Storesund J.E."/>
            <person name="Kallscheuer N."/>
            <person name="Luecker S."/>
            <person name="Lage O.M."/>
            <person name="Pohl T."/>
            <person name="Merkel B.J."/>
            <person name="Hornburger P."/>
            <person name="Mueller R.-W."/>
            <person name="Bruemmer F."/>
            <person name="Labrenz M."/>
            <person name="Spormann A.M."/>
            <person name="Op den Camp H."/>
            <person name="Overmann J."/>
            <person name="Amann R."/>
            <person name="Jetten M.S.M."/>
            <person name="Mascher T."/>
            <person name="Medema M.H."/>
            <person name="Devos D.P."/>
            <person name="Kaster A.-K."/>
            <person name="Ovreas L."/>
            <person name="Rohde M."/>
            <person name="Galperin M.Y."/>
            <person name="Jogler C."/>
        </authorList>
    </citation>
    <scope>NUCLEOTIDE SEQUENCE [LARGE SCALE GENOMIC DNA]</scope>
    <source>
        <strain evidence="4">Pan97</strain>
    </source>
</reference>
<dbReference type="RefSeq" id="WP_196782268.1">
    <property type="nucleotide sequence ID" value="NZ_CP036289.1"/>
</dbReference>
<dbReference type="Gene3D" id="2.60.120.10">
    <property type="entry name" value="Jelly Rolls"/>
    <property type="match status" value="1"/>
</dbReference>
<dbReference type="Gene3D" id="3.90.1210.10">
    <property type="entry name" value="Antifreeze-like/N-acetylneuraminic acid synthase C-terminal domain"/>
    <property type="match status" value="1"/>
</dbReference>
<evidence type="ECO:0000313" key="4">
    <source>
        <dbReference type="Proteomes" id="UP000318626"/>
    </source>
</evidence>
<evidence type="ECO:0000313" key="3">
    <source>
        <dbReference type="EMBL" id="QDU73688.1"/>
    </source>
</evidence>
<dbReference type="PANTHER" id="PTHR42966:SF1">
    <property type="entry name" value="SIALIC ACID SYNTHASE"/>
    <property type="match status" value="1"/>
</dbReference>
<dbReference type="InterPro" id="IPR011051">
    <property type="entry name" value="RmlC_Cupin_sf"/>
</dbReference>
<name>A0A518C385_9BACT</name>
<dbReference type="EMBL" id="CP036289">
    <property type="protein sequence ID" value="QDU73688.1"/>
    <property type="molecule type" value="Genomic_DNA"/>
</dbReference>
<dbReference type="GO" id="GO:0016051">
    <property type="term" value="P:carbohydrate biosynthetic process"/>
    <property type="evidence" value="ECO:0007669"/>
    <property type="project" value="InterPro"/>
</dbReference>
<protein>
    <submittedName>
        <fullName evidence="3">Spore coat polysaccharide biosynthesis protein SpsE</fullName>
    </submittedName>
</protein>
<gene>
    <name evidence="3" type="primary">spsE</name>
    <name evidence="3" type="ORF">Pan97_06860</name>
</gene>
<dbReference type="InterPro" id="IPR051690">
    <property type="entry name" value="PseI-like"/>
</dbReference>
<dbReference type="Gene3D" id="3.20.20.70">
    <property type="entry name" value="Aldolase class I"/>
    <property type="match status" value="1"/>
</dbReference>
<proteinExistence type="predicted"/>
<dbReference type="AlphaFoldDB" id="A0A518C385"/>